<organism evidence="2 3">
    <name type="scientific">Delftia lacustris</name>
    <dbReference type="NCBI Taxonomy" id="558537"/>
    <lineage>
        <taxon>Bacteria</taxon>
        <taxon>Pseudomonadati</taxon>
        <taxon>Pseudomonadota</taxon>
        <taxon>Betaproteobacteria</taxon>
        <taxon>Burkholderiales</taxon>
        <taxon>Comamonadaceae</taxon>
        <taxon>Delftia</taxon>
    </lineage>
</organism>
<dbReference type="AlphaFoldDB" id="A0A1H3SC31"/>
<dbReference type="SUPFAM" id="SSF53474">
    <property type="entry name" value="alpha/beta-Hydrolases"/>
    <property type="match status" value="1"/>
</dbReference>
<sequence>MSRPCVVLLPGLLCDETVWREQHAALSFAGVAECIVPSYGAAATIEDMARLVLDGVAAERFSLAGHSMGGRVALAIAGMAPQRVERLALLDTGMDPIAPGEAGESERAKRMALLQIARHSGMREMGLQWARGMVHPDRLDTPLFSEVLDMVARFTPEVFAAQINALLNRPDAGDVLRQLRCPTLLACGRQDAWSPLSRHERMQVLCPGAELVVIEDSGHMSTMEQPQQVSRALLDWMGR</sequence>
<dbReference type="PANTHER" id="PTHR43798">
    <property type="entry name" value="MONOACYLGLYCEROL LIPASE"/>
    <property type="match status" value="1"/>
</dbReference>
<dbReference type="Gene3D" id="3.40.50.1820">
    <property type="entry name" value="alpha/beta hydrolase"/>
    <property type="match status" value="1"/>
</dbReference>
<dbReference type="InterPro" id="IPR050266">
    <property type="entry name" value="AB_hydrolase_sf"/>
</dbReference>
<dbReference type="Proteomes" id="UP000183417">
    <property type="component" value="Unassembled WGS sequence"/>
</dbReference>
<evidence type="ECO:0000313" key="2">
    <source>
        <dbReference type="EMBL" id="SDZ34679.1"/>
    </source>
</evidence>
<dbReference type="Pfam" id="PF12697">
    <property type="entry name" value="Abhydrolase_6"/>
    <property type="match status" value="1"/>
</dbReference>
<evidence type="ECO:0000259" key="1">
    <source>
        <dbReference type="Pfam" id="PF12697"/>
    </source>
</evidence>
<dbReference type="EMBL" id="FNPE01000019">
    <property type="protein sequence ID" value="SDZ34679.1"/>
    <property type="molecule type" value="Genomic_DNA"/>
</dbReference>
<dbReference type="PANTHER" id="PTHR43798:SF29">
    <property type="entry name" value="AB HYDROLASE-1 DOMAIN-CONTAINING PROTEIN"/>
    <property type="match status" value="1"/>
</dbReference>
<dbReference type="PRINTS" id="PR00111">
    <property type="entry name" value="ABHYDROLASE"/>
</dbReference>
<feature type="domain" description="AB hydrolase-1" evidence="1">
    <location>
        <begin position="6"/>
        <end position="231"/>
    </location>
</feature>
<proteinExistence type="predicted"/>
<dbReference type="RefSeq" id="WP_074923187.1">
    <property type="nucleotide sequence ID" value="NZ_CP141274.1"/>
</dbReference>
<dbReference type="GeneID" id="94692262"/>
<dbReference type="InterPro" id="IPR000073">
    <property type="entry name" value="AB_hydrolase_1"/>
</dbReference>
<protein>
    <submittedName>
        <fullName evidence="2">Pimeloyl-ACP methyl ester carboxylesterase</fullName>
    </submittedName>
</protein>
<evidence type="ECO:0000313" key="3">
    <source>
        <dbReference type="Proteomes" id="UP000183417"/>
    </source>
</evidence>
<name>A0A1H3SC31_9BURK</name>
<dbReference type="InterPro" id="IPR029058">
    <property type="entry name" value="AB_hydrolase_fold"/>
</dbReference>
<gene>
    <name evidence="2" type="ORF">SAMN05421547_11914</name>
</gene>
<accession>A0A1H3SC31</accession>
<reference evidence="2 3" key="1">
    <citation type="submission" date="2016-10" db="EMBL/GenBank/DDBJ databases">
        <authorList>
            <person name="de Groot N.N."/>
        </authorList>
    </citation>
    <scope>NUCLEOTIDE SEQUENCE [LARGE SCALE GENOMIC DNA]</scope>
    <source>
        <strain evidence="2 3">LMG 24775</strain>
    </source>
</reference>